<dbReference type="RefSeq" id="WP_184097084.1">
    <property type="nucleotide sequence ID" value="NZ_JACIJH010000003.1"/>
</dbReference>
<dbReference type="Pfam" id="PF00069">
    <property type="entry name" value="Pkinase"/>
    <property type="match status" value="1"/>
</dbReference>
<keyword evidence="3 8" id="KW-0418">Kinase</keyword>
<dbReference type="PANTHER" id="PTHR43289:SF34">
    <property type="entry name" value="SERINE_THREONINE-PROTEIN KINASE YBDM-RELATED"/>
    <property type="match status" value="1"/>
</dbReference>
<dbReference type="SUPFAM" id="SSF56112">
    <property type="entry name" value="Protein kinase-like (PK-like)"/>
    <property type="match status" value="1"/>
</dbReference>
<evidence type="ECO:0000256" key="1">
    <source>
        <dbReference type="ARBA" id="ARBA00022679"/>
    </source>
</evidence>
<feature type="binding site" evidence="5">
    <location>
        <position position="107"/>
    </location>
    <ligand>
        <name>ATP</name>
        <dbReference type="ChEBI" id="CHEBI:30616"/>
    </ligand>
</feature>
<evidence type="ECO:0000256" key="3">
    <source>
        <dbReference type="ARBA" id="ARBA00022777"/>
    </source>
</evidence>
<dbReference type="AlphaFoldDB" id="A0A7W9ERW1"/>
<dbReference type="InterPro" id="IPR000719">
    <property type="entry name" value="Prot_kinase_dom"/>
</dbReference>
<dbReference type="PROSITE" id="PS00107">
    <property type="entry name" value="PROTEIN_KINASE_ATP"/>
    <property type="match status" value="1"/>
</dbReference>
<dbReference type="Gene3D" id="3.30.200.20">
    <property type="entry name" value="Phosphorylase Kinase, domain 1"/>
    <property type="match status" value="1"/>
</dbReference>
<keyword evidence="6" id="KW-1133">Transmembrane helix</keyword>
<dbReference type="EMBL" id="JACIJH010000003">
    <property type="protein sequence ID" value="MBB5706291.1"/>
    <property type="molecule type" value="Genomic_DNA"/>
</dbReference>
<dbReference type="InterPro" id="IPR017441">
    <property type="entry name" value="Protein_kinase_ATP_BS"/>
</dbReference>
<evidence type="ECO:0000256" key="4">
    <source>
        <dbReference type="ARBA" id="ARBA00022840"/>
    </source>
</evidence>
<evidence type="ECO:0000259" key="7">
    <source>
        <dbReference type="PROSITE" id="PS50011"/>
    </source>
</evidence>
<dbReference type="Proteomes" id="UP000537161">
    <property type="component" value="Unassembled WGS sequence"/>
</dbReference>
<feature type="transmembrane region" description="Helical" evidence="6">
    <location>
        <begin position="343"/>
        <end position="363"/>
    </location>
</feature>
<feature type="domain" description="Protein kinase" evidence="7">
    <location>
        <begin position="76"/>
        <end position="419"/>
    </location>
</feature>
<evidence type="ECO:0000313" key="8">
    <source>
        <dbReference type="EMBL" id="MBB5706291.1"/>
    </source>
</evidence>
<organism evidence="8 9">
    <name type="scientific">Sphingopyxis panaciterrulae</name>
    <dbReference type="NCBI Taxonomy" id="462372"/>
    <lineage>
        <taxon>Bacteria</taxon>
        <taxon>Pseudomonadati</taxon>
        <taxon>Pseudomonadota</taxon>
        <taxon>Alphaproteobacteria</taxon>
        <taxon>Sphingomonadales</taxon>
        <taxon>Sphingomonadaceae</taxon>
        <taxon>Sphingopyxis</taxon>
    </lineage>
</organism>
<sequence>MTDVELERQALALFEQMLDVPEGERDAWVAQHTQGRPELASRINAIREADRKSMLQTGAATDALYEEDAPERIGAYRIVSRIGRGGMGSVYRGERETGDFLHVTAIKIIKPGLLSESLVERFERERQTLASLKHPNIAQLYDGGATQSGSPYIVMEYVDGLPVLQWIDERDASAAERRRLFGDICAAVTVAHQNLIVHRDLTPSNVLVTHDGTVKLIDFGIARLADSGVQAPGAEPASRSSLQNLSLTPGYAAPERMTGSEVTTAADIYSLGRLLEKMIVPDAGDAELRAIIARATAEDPARRYATVDALRADVAAWGDHMPVAAMEGGRAYTVRKFVRRHRLVVFSTAAAAALIVGALGATWQAYSVAETARAGEAKRFNELRDLAHYMLFDLNDRLERVVGNTEARVSLAERAQSYLSALATSADIRDDLRLEAAEGFIKLARIQGVPGEPNFGEGAKAKVNLGEAEKLLRAITDPKLATAPVLARLYAHQSVIEVHTDNDTKAAERSIAKAVKALDSTPAAGRDLGWMQARSTVRKAQLELADLSDDMPRVQALAESLAKEVGDWPAEEQTSRAAELDRAYADYYRAYVLSFDDATMAQSLPLFRDAEQRFRELEKALPHDPLVLYMLAWTGYNAFAPASRLAKDDDAAHFIGLAQSTIDRLMAIETQDNGLITMSTGIREAQAQWLRDQGRFAEAIATQRDVISGHKKLLAVKRSANTLGAHGFSHMILGIIGRDAGNRTLACDSWRQAERDFADLQKRGTLSGFFAEFLPGMRANLEKCAAGRPISDFGALR</sequence>
<accession>A0A7W9ERW1</accession>
<dbReference type="GO" id="GO:0005524">
    <property type="term" value="F:ATP binding"/>
    <property type="evidence" value="ECO:0007669"/>
    <property type="project" value="UniProtKB-UniRule"/>
</dbReference>
<dbReference type="PROSITE" id="PS50011">
    <property type="entry name" value="PROTEIN_KINASE_DOM"/>
    <property type="match status" value="1"/>
</dbReference>
<dbReference type="PROSITE" id="PS00109">
    <property type="entry name" value="PROTEIN_KINASE_TYR"/>
    <property type="match status" value="1"/>
</dbReference>
<evidence type="ECO:0000313" key="9">
    <source>
        <dbReference type="Proteomes" id="UP000537161"/>
    </source>
</evidence>
<gene>
    <name evidence="8" type="ORF">FHR21_001635</name>
</gene>
<dbReference type="EC" id="2.7.11.1" evidence="8"/>
<evidence type="ECO:0000256" key="5">
    <source>
        <dbReference type="PROSITE-ProRule" id="PRU10141"/>
    </source>
</evidence>
<proteinExistence type="predicted"/>
<keyword evidence="4 5" id="KW-0067">ATP-binding</keyword>
<dbReference type="GO" id="GO:0004674">
    <property type="term" value="F:protein serine/threonine kinase activity"/>
    <property type="evidence" value="ECO:0007669"/>
    <property type="project" value="UniProtKB-EC"/>
</dbReference>
<protein>
    <submittedName>
        <fullName evidence="8">Serine/threonine-protein kinase</fullName>
        <ecNumber evidence="8">2.7.11.1</ecNumber>
    </submittedName>
</protein>
<evidence type="ECO:0000256" key="2">
    <source>
        <dbReference type="ARBA" id="ARBA00022741"/>
    </source>
</evidence>
<reference evidence="8 9" key="1">
    <citation type="submission" date="2020-08" db="EMBL/GenBank/DDBJ databases">
        <title>Genomic Encyclopedia of Type Strains, Phase IV (KMG-IV): sequencing the most valuable type-strain genomes for metagenomic binning, comparative biology and taxonomic classification.</title>
        <authorList>
            <person name="Goeker M."/>
        </authorList>
    </citation>
    <scope>NUCLEOTIDE SEQUENCE [LARGE SCALE GENOMIC DNA]</scope>
    <source>
        <strain evidence="8 9">DSM 27163</strain>
    </source>
</reference>
<dbReference type="InterPro" id="IPR008266">
    <property type="entry name" value="Tyr_kinase_AS"/>
</dbReference>
<keyword evidence="1 8" id="KW-0808">Transferase</keyword>
<evidence type="ECO:0000256" key="6">
    <source>
        <dbReference type="SAM" id="Phobius"/>
    </source>
</evidence>
<dbReference type="Gene3D" id="1.10.510.10">
    <property type="entry name" value="Transferase(Phosphotransferase) domain 1"/>
    <property type="match status" value="1"/>
</dbReference>
<keyword evidence="6" id="KW-0472">Membrane</keyword>
<keyword evidence="9" id="KW-1185">Reference proteome</keyword>
<dbReference type="InterPro" id="IPR011009">
    <property type="entry name" value="Kinase-like_dom_sf"/>
</dbReference>
<comment type="caution">
    <text evidence="8">The sequence shown here is derived from an EMBL/GenBank/DDBJ whole genome shotgun (WGS) entry which is preliminary data.</text>
</comment>
<keyword evidence="6" id="KW-0812">Transmembrane</keyword>
<dbReference type="PANTHER" id="PTHR43289">
    <property type="entry name" value="MITOGEN-ACTIVATED PROTEIN KINASE KINASE KINASE 20-RELATED"/>
    <property type="match status" value="1"/>
</dbReference>
<keyword evidence="2 5" id="KW-0547">Nucleotide-binding</keyword>
<dbReference type="CDD" id="cd14014">
    <property type="entry name" value="STKc_PknB_like"/>
    <property type="match status" value="1"/>
</dbReference>
<name>A0A7W9ERW1_9SPHN</name>